<accession>A0A9E6MQC9</accession>
<proteinExistence type="predicted"/>
<organism evidence="2 3">
    <name type="scientific">Xiamenia xianingshaonis</name>
    <dbReference type="NCBI Taxonomy" id="2682776"/>
    <lineage>
        <taxon>Bacteria</taxon>
        <taxon>Bacillati</taxon>
        <taxon>Actinomycetota</taxon>
        <taxon>Coriobacteriia</taxon>
        <taxon>Eggerthellales</taxon>
        <taxon>Eggerthellaceae</taxon>
        <taxon>Xiamenia</taxon>
    </lineage>
</organism>
<evidence type="ECO:0000256" key="1">
    <source>
        <dbReference type="SAM" id="MobiDB-lite"/>
    </source>
</evidence>
<dbReference type="AlphaFoldDB" id="A0A9E6MQC9"/>
<dbReference type="EMBL" id="CP072829">
    <property type="protein sequence ID" value="QTU84554.1"/>
    <property type="molecule type" value="Genomic_DNA"/>
</dbReference>
<name>A0A9E6MQC9_9ACTN</name>
<evidence type="ECO:0000313" key="3">
    <source>
        <dbReference type="Proteomes" id="UP000671910"/>
    </source>
</evidence>
<gene>
    <name evidence="2" type="ORF">J7S26_01060</name>
</gene>
<sequence length="95" mass="10591">MTNVQMNLRIDKDVKRKMDATAAALGTTSAAAMNIFARQFVAVGGFPFDVKIPQSSEVPRIDRGKLYQAERMRDGSPVLPSEWRDQEGDIYDDLA</sequence>
<dbReference type="RefSeq" id="WP_261428653.1">
    <property type="nucleotide sequence ID" value="NZ_CP072829.1"/>
</dbReference>
<dbReference type="Proteomes" id="UP000671910">
    <property type="component" value="Chromosome"/>
</dbReference>
<dbReference type="GO" id="GO:0006355">
    <property type="term" value="P:regulation of DNA-templated transcription"/>
    <property type="evidence" value="ECO:0007669"/>
    <property type="project" value="InterPro"/>
</dbReference>
<feature type="region of interest" description="Disordered" evidence="1">
    <location>
        <begin position="72"/>
        <end position="95"/>
    </location>
</feature>
<dbReference type="InterPro" id="IPR013321">
    <property type="entry name" value="Arc_rbn_hlx_hlx"/>
</dbReference>
<dbReference type="Gene3D" id="1.10.1220.10">
    <property type="entry name" value="Met repressor-like"/>
    <property type="match status" value="1"/>
</dbReference>
<reference evidence="2" key="1">
    <citation type="submission" date="2021-04" db="EMBL/GenBank/DDBJ databases">
        <title>Novel species in family Eggerthellaceae.</title>
        <authorList>
            <person name="Zhang G."/>
        </authorList>
    </citation>
    <scope>NUCLEOTIDE SEQUENCE</scope>
    <source>
        <strain evidence="2">Zg-886</strain>
    </source>
</reference>
<evidence type="ECO:0000313" key="2">
    <source>
        <dbReference type="EMBL" id="QTU84554.1"/>
    </source>
</evidence>
<protein>
    <submittedName>
        <fullName evidence="2">Type II toxin-antitoxin system RelB/DinJ family antitoxin</fullName>
    </submittedName>
</protein>
<dbReference type="Pfam" id="PF04221">
    <property type="entry name" value="RelB"/>
    <property type="match status" value="1"/>
</dbReference>
<dbReference type="KEGG" id="ebz:J7S26_01060"/>
<dbReference type="InterPro" id="IPR007337">
    <property type="entry name" value="RelB/DinJ"/>
</dbReference>